<dbReference type="PANTHER" id="PTHR48462">
    <property type="entry name" value="PROTEIN, PUTATIVE-RELATED"/>
    <property type="match status" value="1"/>
</dbReference>
<dbReference type="GeneID" id="17270990"/>
<evidence type="ECO:0008006" key="3">
    <source>
        <dbReference type="Google" id="ProtNLM"/>
    </source>
</evidence>
<evidence type="ECO:0000313" key="2">
    <source>
        <dbReference type="EMBL" id="EOD25443.1"/>
    </source>
</evidence>
<evidence type="ECO:0000256" key="1">
    <source>
        <dbReference type="SAM" id="MobiDB-lite"/>
    </source>
</evidence>
<dbReference type="AlphaFoldDB" id="R1CR43"/>
<feature type="region of interest" description="Disordered" evidence="1">
    <location>
        <begin position="1"/>
        <end position="33"/>
    </location>
</feature>
<feature type="region of interest" description="Disordered" evidence="1">
    <location>
        <begin position="94"/>
        <end position="114"/>
    </location>
</feature>
<feature type="compositionally biased region" description="Acidic residues" evidence="1">
    <location>
        <begin position="13"/>
        <end position="26"/>
    </location>
</feature>
<organism evidence="2">
    <name type="scientific">Emiliania huxleyi</name>
    <name type="common">Coccolithophore</name>
    <name type="synonym">Pontosphaera huxleyi</name>
    <dbReference type="NCBI Taxonomy" id="2903"/>
    <lineage>
        <taxon>Eukaryota</taxon>
        <taxon>Haptista</taxon>
        <taxon>Haptophyta</taxon>
        <taxon>Prymnesiophyceae</taxon>
        <taxon>Isochrysidales</taxon>
        <taxon>Noelaerhabdaceae</taxon>
        <taxon>Emiliania</taxon>
    </lineage>
</organism>
<protein>
    <recommendedName>
        <fullName evidence="3">Reverse transcriptase domain-containing protein</fullName>
    </recommendedName>
</protein>
<name>R1CR43_EMIHU</name>
<feature type="non-terminal residue" evidence="2">
    <location>
        <position position="688"/>
    </location>
</feature>
<dbReference type="PANTHER" id="PTHR48462:SF1">
    <property type="entry name" value="PROTEIN, PUTATIVE-RELATED"/>
    <property type="match status" value="1"/>
</dbReference>
<reference evidence="2" key="1">
    <citation type="submission" date="2012-07" db="EMBL/GenBank/DDBJ databases">
        <title>Genome variability drives Emilianias global distribution.</title>
        <authorList>
            <consortium name="DOE Joint Genome Institute"/>
            <person name="Read B."/>
            <person name="Kegel J."/>
            <person name="Klute M."/>
            <person name="Kuo A."/>
            <person name="Lefebvre S.C."/>
            <person name="Maumus F."/>
            <person name="Mayer C."/>
            <person name="Miller J."/>
            <person name="Allen A."/>
            <person name="Bidle K."/>
            <person name="Borodovsky M."/>
            <person name="Bowler C."/>
            <person name="Brownlee C."/>
            <person name="Claverie J.-M."/>
            <person name="Cock M."/>
            <person name="De Vargas C."/>
            <person name="Elias M."/>
            <person name="Frickenhaus S."/>
            <person name="Gladyshev V.N."/>
            <person name="Gonzalez K."/>
            <person name="Guda C."/>
            <person name="Hadaegh A."/>
            <person name="Herman E."/>
            <person name="Iglesias-Rodriguez D."/>
            <person name="Jones B."/>
            <person name="Lawson T."/>
            <person name="Leese F."/>
            <person name="Lin Y.-C."/>
            <person name="Lindquist E."/>
            <person name="Lobanov A."/>
            <person name="Lucas S."/>
            <person name="Malik S.-H.B."/>
            <person name="Marsh M.E."/>
            <person name="Mock T."/>
            <person name="Monier A."/>
            <person name="Moreau H."/>
            <person name="Mueller-Roeber B."/>
            <person name="Napier J."/>
            <person name="Ogata H."/>
            <person name="Parker M."/>
            <person name="Probert I."/>
            <person name="Quesneville H."/>
            <person name="Raines C."/>
            <person name="Rensing S."/>
            <person name="Riano-Pachon D.M."/>
            <person name="Richier S."/>
            <person name="Rokitta S."/>
            <person name="Salamov A."/>
            <person name="Sarno A.F."/>
            <person name="Schmutz J."/>
            <person name="Schroeder D."/>
            <person name="Shiraiwa Y."/>
            <person name="Soanes D.M."/>
            <person name="Valentin K."/>
            <person name="Van Der Giezen M."/>
            <person name="Van Der Peer Y."/>
            <person name="Vardi A."/>
            <person name="Verret F."/>
            <person name="Von Dassow P."/>
            <person name="Wheeler G."/>
            <person name="Williams B."/>
            <person name="Wilson W."/>
            <person name="Wolfe G."/>
            <person name="Wurch L.L."/>
            <person name="Young J."/>
            <person name="Dacks J.B."/>
            <person name="Delwiche C.F."/>
            <person name="Dyhrman S."/>
            <person name="Glockner G."/>
            <person name="John U."/>
            <person name="Richards T."/>
            <person name="Worden A.Z."/>
            <person name="Zhang X."/>
            <person name="Grigoriev I.V."/>
        </authorList>
    </citation>
    <scope>NUCLEOTIDE SEQUENCE</scope>
    <source>
        <strain evidence="2">CCMP1516</strain>
    </source>
</reference>
<dbReference type="KEGG" id="ehx:EMIHUDRAFT_123545"/>
<dbReference type="RefSeq" id="XP_005777872.1">
    <property type="nucleotide sequence ID" value="XM_005777815.1"/>
</dbReference>
<accession>R1CR43</accession>
<sequence length="688" mass="76094">MRRGAHAPSGGGEEAEAEAGEEEGEGASESSRDERLLATVLGLAGAGYLSKACARFSTNPVAETGVYDDTQPGGGLTADQALVRDTLRDLHPQSTAVSDDDMRPAQGAGGAVTRYSTSSKEYRDAFWEVFHSVPKARAMSVDGVSYEELEFLYYGGADTREVLFDIVASINRGEVHESATKIWGDLNLLGIEKRDDDGNLTGTRPIGIPAAIRRLANRVLMKHRSADMCDLFTGGTPDMRRTVRDGMREICLRPTEDGGLGMSAEEAEARVKACNIPLQVGVGLAGGAEVAIQLLQEHLRRNPGHAIASDDKRNGFNCISRKAIFAGLRRWFPELIPTVALWYSEQRRLFLFNAEARCSSGDTFMSTEGCAQGDPLGPFLFAVGYHWTLLEMQTMLEGDDLAQLWSGVESNKSKRCMWAPDPRSLDAVRDHTDVKGTPDSADGVLRGIRVLGAYLGDKAWCRDKLVKRVRKALEPLSGIMALRDTKTIHTAQQLAQVLLRFCSNTTLTFFLRTMPPSVTQDAAREHDRLMEEALYTLVGGARVGRNSPRWRVAVQQARLPVRMGGMGLTSAMDIREAAWVGTWALVTRPIRELHEPFRDLDVALAPGERFDELREAHKRLRALRDEVGKTWREWDGRTLYQDVVGPFKETKAVGRRRYHPPKLTPAAELLPLPEFSSTSEFLQQAQRR</sequence>
<dbReference type="EMBL" id="KB865301">
    <property type="protein sequence ID" value="EOD25443.1"/>
    <property type="molecule type" value="Genomic_DNA"/>
</dbReference>
<proteinExistence type="predicted"/>
<gene>
    <name evidence="2" type="ORF">EMIHUDRAFT_123545</name>
</gene>
<dbReference type="HOGENOM" id="CLU_400969_0_0_1"/>